<gene>
    <name evidence="2" type="ORF">PTD2_11859</name>
</gene>
<dbReference type="Gene3D" id="3.40.1690.10">
    <property type="entry name" value="secretion proteins EscU"/>
    <property type="match status" value="1"/>
</dbReference>
<evidence type="ECO:0000256" key="1">
    <source>
        <dbReference type="ARBA" id="ARBA00010690"/>
    </source>
</evidence>
<dbReference type="InterPro" id="IPR029025">
    <property type="entry name" value="T3SS_substrate_exporter_C"/>
</dbReference>
<evidence type="ECO:0000313" key="3">
    <source>
        <dbReference type="Proteomes" id="UP000006201"/>
    </source>
</evidence>
<dbReference type="RefSeq" id="WP_009837384.1">
    <property type="nucleotide sequence ID" value="NZ_AAOH01000002.1"/>
</dbReference>
<keyword evidence="3" id="KW-1185">Reference proteome</keyword>
<comment type="caution">
    <text evidence="2">The sequence shown here is derived from an EMBL/GenBank/DDBJ whole genome shotgun (WGS) entry which is preliminary data.</text>
</comment>
<dbReference type="InterPro" id="IPR006135">
    <property type="entry name" value="T3SS_substrate_exporter"/>
</dbReference>
<dbReference type="eggNOG" id="COG2257">
    <property type="taxonomic scope" value="Bacteria"/>
</dbReference>
<comment type="similarity">
    <text evidence="1">Belongs to the type III secretion exporter family.</text>
</comment>
<name>A4C6A6_9GAMM</name>
<dbReference type="STRING" id="87626.PTD2_11859"/>
<accession>A4C6A6</accession>
<dbReference type="GO" id="GO:0009306">
    <property type="term" value="P:protein secretion"/>
    <property type="evidence" value="ECO:0007669"/>
    <property type="project" value="InterPro"/>
</dbReference>
<reference evidence="2 3" key="1">
    <citation type="submission" date="2006-02" db="EMBL/GenBank/DDBJ databases">
        <authorList>
            <person name="Moran M.A."/>
            <person name="Kjelleberg S."/>
            <person name="Egan S."/>
            <person name="Saunders N."/>
            <person name="Thomas T."/>
            <person name="Ferriera S."/>
            <person name="Johnson J."/>
            <person name="Kravitz S."/>
            <person name="Halpern A."/>
            <person name="Remington K."/>
            <person name="Beeson K."/>
            <person name="Tran B."/>
            <person name="Rogers Y.-H."/>
            <person name="Friedman R."/>
            <person name="Venter J.C."/>
        </authorList>
    </citation>
    <scope>NUCLEOTIDE SEQUENCE [LARGE SCALE GENOMIC DNA]</scope>
    <source>
        <strain evidence="2 3">D2</strain>
    </source>
</reference>
<dbReference type="AlphaFoldDB" id="A4C6A6"/>
<dbReference type="EMBL" id="AAOH01000002">
    <property type="protein sequence ID" value="EAR29510.1"/>
    <property type="molecule type" value="Genomic_DNA"/>
</dbReference>
<dbReference type="SUPFAM" id="SSF160544">
    <property type="entry name" value="EscU C-terminal domain-like"/>
    <property type="match status" value="1"/>
</dbReference>
<evidence type="ECO:0008006" key="4">
    <source>
        <dbReference type="Google" id="ProtNLM"/>
    </source>
</evidence>
<protein>
    <recommendedName>
        <fullName evidence="4">Flagellar biosynthesis protein FlhB</fullName>
    </recommendedName>
</protein>
<evidence type="ECO:0000313" key="2">
    <source>
        <dbReference type="EMBL" id="EAR29510.1"/>
    </source>
</evidence>
<sequence>MTQKAAIGLLYDGKNAPSVSVKGFGVLAEEILALAKEKNILIHQDEGLSDVIKQLELGQEIPRELYLIIAELIAFSYVLQGKYPPGWQQLSNKLNIQA</sequence>
<dbReference type="Pfam" id="PF01312">
    <property type="entry name" value="Bac_export_2"/>
    <property type="match status" value="1"/>
</dbReference>
<proteinExistence type="inferred from homology"/>
<organism evidence="2 3">
    <name type="scientific">Pseudoalteromonas tunicata D2</name>
    <dbReference type="NCBI Taxonomy" id="87626"/>
    <lineage>
        <taxon>Bacteria</taxon>
        <taxon>Pseudomonadati</taxon>
        <taxon>Pseudomonadota</taxon>
        <taxon>Gammaproteobacteria</taxon>
        <taxon>Alteromonadales</taxon>
        <taxon>Pseudoalteromonadaceae</taxon>
        <taxon>Pseudoalteromonas</taxon>
    </lineage>
</organism>
<dbReference type="Proteomes" id="UP000006201">
    <property type="component" value="Unassembled WGS sequence"/>
</dbReference>
<dbReference type="OrthoDB" id="5244399at2"/>
<dbReference type="HOGENOM" id="CLU_041013_4_0_6"/>
<dbReference type="GO" id="GO:0016020">
    <property type="term" value="C:membrane"/>
    <property type="evidence" value="ECO:0007669"/>
    <property type="project" value="InterPro"/>
</dbReference>